<comment type="similarity">
    <text evidence="1 4">Belongs to the glycosyl hydrolase 28 family.</text>
</comment>
<dbReference type="Pfam" id="PF12708">
    <property type="entry name" value="Pect-lyase_RHGA_epim"/>
    <property type="match status" value="1"/>
</dbReference>
<feature type="transmembrane region" description="Helical" evidence="5">
    <location>
        <begin position="12"/>
        <end position="30"/>
    </location>
</feature>
<dbReference type="InterPro" id="IPR011050">
    <property type="entry name" value="Pectin_lyase_fold/virulence"/>
</dbReference>
<organism evidence="7 8">
    <name type="scientific">Gaoshiqia sediminis</name>
    <dbReference type="NCBI Taxonomy" id="2986998"/>
    <lineage>
        <taxon>Bacteria</taxon>
        <taxon>Pseudomonadati</taxon>
        <taxon>Bacteroidota</taxon>
        <taxon>Bacteroidia</taxon>
        <taxon>Marinilabiliales</taxon>
        <taxon>Prolixibacteraceae</taxon>
        <taxon>Gaoshiqia</taxon>
    </lineage>
</organism>
<keyword evidence="5" id="KW-0812">Transmembrane</keyword>
<dbReference type="InterPro" id="IPR024535">
    <property type="entry name" value="RHGA/B-epi-like_pectate_lyase"/>
</dbReference>
<keyword evidence="3 4" id="KW-0326">Glycosidase</keyword>
<dbReference type="InterPro" id="IPR000743">
    <property type="entry name" value="Glyco_hydro_28"/>
</dbReference>
<keyword evidence="2 4" id="KW-0378">Hydrolase</keyword>
<sequence length="525" mass="58464">MEHQKNKQIKQSVIYTSFLLLSLFIFDVRATAKEYLITDYGAVADGKTMNTEAIQSAINEASENGGGSVVFPNGDFLSGCLELKSNVELFLRDGAVLLGSTNPDDYYEMKTEGRPESPKKNDNSQMALIVAFRANNIALKGRGLIDGQGRALALTIDSLHHAGVRIDPKYNYGRMRPNETARPKLFRFSECDHVEVSDLQLKNSACWGLSFELCSNMVFVNLKINNRAYWNNDGIDITDCRNVKVINCDVNSADDGICLKSYYPGYFNDSIYIANCTVRSSASAIKFGTASFGGFKNVTVENIKVFDTFRSAIAIESVDGGDIENINVSNISAKNTGNAIFIRIGHREGEQPGMVRNIHIKDVKVQVPFGRPDIDYDMRGPAVNYRHNPHPSSVVGIPGYDVEGVILENIEITYPGRATKGMAYIPLSDLDRVPEKIKNYPEFSMFGELPAWGFFIRHAKGIVLKNVRLKLNHPDFRPAFVFDDVAHVNMTKIDLPEGNMNQVVFRDVKGADLEKSIVVRRISEE</sequence>
<accession>A0AA41YBD7</accession>
<dbReference type="PANTHER" id="PTHR31339:SF9">
    <property type="entry name" value="PLASMIN AND FIBRONECTIN-BINDING PROTEIN A"/>
    <property type="match status" value="1"/>
</dbReference>
<dbReference type="SUPFAM" id="SSF51126">
    <property type="entry name" value="Pectin lyase-like"/>
    <property type="match status" value="1"/>
</dbReference>
<gene>
    <name evidence="7" type="ORF">N2K84_19720</name>
</gene>
<evidence type="ECO:0000256" key="4">
    <source>
        <dbReference type="RuleBase" id="RU361169"/>
    </source>
</evidence>
<evidence type="ECO:0000313" key="8">
    <source>
        <dbReference type="Proteomes" id="UP001163821"/>
    </source>
</evidence>
<dbReference type="AlphaFoldDB" id="A0AA41YBD7"/>
<evidence type="ECO:0000256" key="5">
    <source>
        <dbReference type="SAM" id="Phobius"/>
    </source>
</evidence>
<comment type="caution">
    <text evidence="7">The sequence shown here is derived from an EMBL/GenBank/DDBJ whole genome shotgun (WGS) entry which is preliminary data.</text>
</comment>
<keyword evidence="8" id="KW-1185">Reference proteome</keyword>
<keyword evidence="5" id="KW-1133">Transmembrane helix</keyword>
<feature type="domain" description="Rhamnogalacturonase A/B/Epimerase-like pectate lyase" evidence="6">
    <location>
        <begin position="37"/>
        <end position="89"/>
    </location>
</feature>
<dbReference type="Gene3D" id="2.160.20.10">
    <property type="entry name" value="Single-stranded right-handed beta-helix, Pectin lyase-like"/>
    <property type="match status" value="1"/>
</dbReference>
<dbReference type="GO" id="GO:0005975">
    <property type="term" value="P:carbohydrate metabolic process"/>
    <property type="evidence" value="ECO:0007669"/>
    <property type="project" value="InterPro"/>
</dbReference>
<dbReference type="SMART" id="SM00710">
    <property type="entry name" value="PbH1"/>
    <property type="match status" value="5"/>
</dbReference>
<keyword evidence="5" id="KW-0472">Membrane</keyword>
<evidence type="ECO:0000313" key="7">
    <source>
        <dbReference type="EMBL" id="MCW0484972.1"/>
    </source>
</evidence>
<evidence type="ECO:0000259" key="6">
    <source>
        <dbReference type="Pfam" id="PF12708"/>
    </source>
</evidence>
<dbReference type="EMBL" id="JAPAAF010000069">
    <property type="protein sequence ID" value="MCW0484972.1"/>
    <property type="molecule type" value="Genomic_DNA"/>
</dbReference>
<dbReference type="Proteomes" id="UP001163821">
    <property type="component" value="Unassembled WGS sequence"/>
</dbReference>
<dbReference type="Pfam" id="PF00295">
    <property type="entry name" value="Glyco_hydro_28"/>
    <property type="match status" value="1"/>
</dbReference>
<dbReference type="InterPro" id="IPR012334">
    <property type="entry name" value="Pectin_lyas_fold"/>
</dbReference>
<proteinExistence type="inferred from homology"/>
<name>A0AA41YBD7_9BACT</name>
<evidence type="ECO:0000256" key="1">
    <source>
        <dbReference type="ARBA" id="ARBA00008834"/>
    </source>
</evidence>
<dbReference type="InterPro" id="IPR051801">
    <property type="entry name" value="GH28_Enzymes"/>
</dbReference>
<dbReference type="RefSeq" id="WP_282593557.1">
    <property type="nucleotide sequence ID" value="NZ_JAPAAF010000069.1"/>
</dbReference>
<evidence type="ECO:0000256" key="2">
    <source>
        <dbReference type="ARBA" id="ARBA00022801"/>
    </source>
</evidence>
<reference evidence="7" key="1">
    <citation type="submission" date="2022-10" db="EMBL/GenBank/DDBJ databases">
        <title>Gaoshiqiia sediminis gen. nov., sp. nov., isolated from coastal sediment.</title>
        <authorList>
            <person name="Yu W.X."/>
            <person name="Mu D.S."/>
            <person name="Du J.Z."/>
            <person name="Liang Y.Q."/>
        </authorList>
    </citation>
    <scope>NUCLEOTIDE SEQUENCE</scope>
    <source>
        <strain evidence="7">A06</strain>
    </source>
</reference>
<evidence type="ECO:0000256" key="3">
    <source>
        <dbReference type="ARBA" id="ARBA00023295"/>
    </source>
</evidence>
<protein>
    <submittedName>
        <fullName evidence="7">Glycosyl hydrolase family 28 protein</fullName>
    </submittedName>
</protein>
<dbReference type="PANTHER" id="PTHR31339">
    <property type="entry name" value="PECTIN LYASE-RELATED"/>
    <property type="match status" value="1"/>
</dbReference>
<dbReference type="InterPro" id="IPR006626">
    <property type="entry name" value="PbH1"/>
</dbReference>
<dbReference type="GO" id="GO:0004650">
    <property type="term" value="F:polygalacturonase activity"/>
    <property type="evidence" value="ECO:0007669"/>
    <property type="project" value="InterPro"/>
</dbReference>